<evidence type="ECO:0000313" key="3">
    <source>
        <dbReference type="EMBL" id="SFC54175.1"/>
    </source>
</evidence>
<gene>
    <name evidence="3" type="ORF">SAMN05421762_1279</name>
</gene>
<dbReference type="PANTHER" id="PTHR40252:SF2">
    <property type="entry name" value="BLR0328 PROTEIN"/>
    <property type="match status" value="1"/>
</dbReference>
<accession>A0A1I1K0P5</accession>
<dbReference type="Pfam" id="PF10442">
    <property type="entry name" value="FIST_C"/>
    <property type="match status" value="1"/>
</dbReference>
<feature type="domain" description="FIST" evidence="1">
    <location>
        <begin position="40"/>
        <end position="240"/>
    </location>
</feature>
<dbReference type="SMART" id="SM01204">
    <property type="entry name" value="FIST_C"/>
    <property type="match status" value="1"/>
</dbReference>
<dbReference type="Proteomes" id="UP000231644">
    <property type="component" value="Unassembled WGS sequence"/>
</dbReference>
<dbReference type="OrthoDB" id="9807948at2"/>
<dbReference type="PANTHER" id="PTHR40252">
    <property type="entry name" value="BLR0328 PROTEIN"/>
    <property type="match status" value="1"/>
</dbReference>
<dbReference type="SMART" id="SM00897">
    <property type="entry name" value="FIST"/>
    <property type="match status" value="1"/>
</dbReference>
<feature type="domain" description="FIST C-domain" evidence="2">
    <location>
        <begin position="241"/>
        <end position="370"/>
    </location>
</feature>
<evidence type="ECO:0000259" key="1">
    <source>
        <dbReference type="SMART" id="SM00897"/>
    </source>
</evidence>
<name>A0A1I1K0P5_9RHOB</name>
<keyword evidence="4" id="KW-1185">Reference proteome</keyword>
<evidence type="ECO:0000313" key="4">
    <source>
        <dbReference type="Proteomes" id="UP000231644"/>
    </source>
</evidence>
<proteinExistence type="predicted"/>
<dbReference type="RefSeq" id="WP_093452586.1">
    <property type="nucleotide sequence ID" value="NZ_FNZG01000003.1"/>
</dbReference>
<reference evidence="3 4" key="1">
    <citation type="submission" date="2016-10" db="EMBL/GenBank/DDBJ databases">
        <authorList>
            <person name="de Groot N.N."/>
        </authorList>
    </citation>
    <scope>NUCLEOTIDE SEQUENCE [LARGE SCALE GENOMIC DNA]</scope>
    <source>
        <strain evidence="3 4">DSM 29619</strain>
    </source>
</reference>
<organism evidence="3 4">
    <name type="scientific">Pseudooceanicola nitratireducens</name>
    <dbReference type="NCBI Taxonomy" id="517719"/>
    <lineage>
        <taxon>Bacteria</taxon>
        <taxon>Pseudomonadati</taxon>
        <taxon>Pseudomonadota</taxon>
        <taxon>Alphaproteobacteria</taxon>
        <taxon>Rhodobacterales</taxon>
        <taxon>Paracoccaceae</taxon>
        <taxon>Pseudooceanicola</taxon>
    </lineage>
</organism>
<dbReference type="Pfam" id="PF08495">
    <property type="entry name" value="FIST"/>
    <property type="match status" value="1"/>
</dbReference>
<dbReference type="EMBL" id="FOLX01000001">
    <property type="protein sequence ID" value="SFC54175.1"/>
    <property type="molecule type" value="Genomic_DNA"/>
</dbReference>
<evidence type="ECO:0000259" key="2">
    <source>
        <dbReference type="SMART" id="SM01204"/>
    </source>
</evidence>
<dbReference type="InterPro" id="IPR013702">
    <property type="entry name" value="FIST_domain_N"/>
</dbReference>
<dbReference type="InterPro" id="IPR019494">
    <property type="entry name" value="FIST_C"/>
</dbReference>
<dbReference type="AlphaFoldDB" id="A0A1I1K0P5"/>
<dbReference type="STRING" id="517719.SAMN05421762_1279"/>
<sequence length="389" mass="41911">MRRIEDFAGGVAKHPCVRSAEAEASDPEAVRKLARSLGPGPFAIVLVFFSVAANRVSLAMQLQTEFPAARIMGCSTAGELTAQGYDDDKIVAMAFPADHFAVETLLVPDLQKLAPRDLMGGLIRARQNLMRRQPTFTHEFAMLLVDGLSTREDQLTAALASGLGAVPLFGGSAGDGARFEETFVLNGHEMIQNAAVLTFFRTDCPVRVFSFDHFEATQTHMVVTEADPEHRVVKEINAEPAAVEYARLVGVDPEMLDDTIFAANPLVVQVGGKHHVRSIQGADEDGALTFFAAIDEGLVLTLAKPKDIVQHLDQALRELGAAQSPATILACDCVFRRTEAELSQKGAEVSRLLSAHNVRGFSTYGEQIGAIHVNQTFTGVAIYPPTGIS</sequence>
<protein>
    <submittedName>
        <fullName evidence="3">Uncharacterized conserved protein, contains FIST_N domain</fullName>
    </submittedName>
</protein>